<dbReference type="Proteomes" id="UP000010367">
    <property type="component" value="Chromosome"/>
</dbReference>
<reference evidence="1 2" key="1">
    <citation type="submission" date="2012-06" db="EMBL/GenBank/DDBJ databases">
        <title>Finished chromosome of genome of Oscillatoria acuminata PCC 6304.</title>
        <authorList>
            <consortium name="US DOE Joint Genome Institute"/>
            <person name="Gugger M."/>
            <person name="Coursin T."/>
            <person name="Rippka R."/>
            <person name="Tandeau De Marsac N."/>
            <person name="Huntemann M."/>
            <person name="Wei C.-L."/>
            <person name="Han J."/>
            <person name="Detter J.C."/>
            <person name="Han C."/>
            <person name="Tapia R."/>
            <person name="Davenport K."/>
            <person name="Daligault H."/>
            <person name="Erkkila T."/>
            <person name="Gu W."/>
            <person name="Munk A.C.C."/>
            <person name="Teshima H."/>
            <person name="Xu Y."/>
            <person name="Chain P."/>
            <person name="Chen A."/>
            <person name="Krypides N."/>
            <person name="Mavromatis K."/>
            <person name="Markowitz V."/>
            <person name="Szeto E."/>
            <person name="Ivanova N."/>
            <person name="Mikhailova N."/>
            <person name="Ovchinnikova G."/>
            <person name="Pagani I."/>
            <person name="Pati A."/>
            <person name="Goodwin L."/>
            <person name="Peters L."/>
            <person name="Pitluck S."/>
            <person name="Woyke T."/>
            <person name="Kerfeld C."/>
        </authorList>
    </citation>
    <scope>NUCLEOTIDE SEQUENCE [LARGE SCALE GENOMIC DNA]</scope>
    <source>
        <strain evidence="1 2">PCC 6304</strain>
    </source>
</reference>
<dbReference type="HOGENOM" id="CLU_2303061_0_0_3"/>
<name>K9TDU0_9CYAN</name>
<accession>K9TDU0</accession>
<dbReference type="RefSeq" id="WP_015146834.1">
    <property type="nucleotide sequence ID" value="NC_019693.1"/>
</dbReference>
<dbReference type="AlphaFoldDB" id="K9TDU0"/>
<keyword evidence="2" id="KW-1185">Reference proteome</keyword>
<dbReference type="EMBL" id="CP003607">
    <property type="protein sequence ID" value="AFY80184.1"/>
    <property type="molecule type" value="Genomic_DNA"/>
</dbReference>
<evidence type="ECO:0000313" key="1">
    <source>
        <dbReference type="EMBL" id="AFY80184.1"/>
    </source>
</evidence>
<protein>
    <submittedName>
        <fullName evidence="1">Uncharacterized protein</fullName>
    </submittedName>
</protein>
<sequence length="100" mass="11096">MHYFRIPGIKAPKFVIGDQVIATIVDPAEGTFHDPATVTGMVWLGTHWEYFLLFDGYDYSACDWSSNELTLTAKSVNQPRFNRCNHDSAVGLVSSVTNGV</sequence>
<dbReference type="KEGG" id="oac:Oscil6304_0435"/>
<evidence type="ECO:0000313" key="2">
    <source>
        <dbReference type="Proteomes" id="UP000010367"/>
    </source>
</evidence>
<dbReference type="InParanoid" id="K9TDU0"/>
<proteinExistence type="predicted"/>
<dbReference type="STRING" id="56110.Oscil6304_0435"/>
<gene>
    <name evidence="1" type="ORF">Oscil6304_0435</name>
</gene>
<organism evidence="1 2">
    <name type="scientific">Oscillatoria acuminata PCC 6304</name>
    <dbReference type="NCBI Taxonomy" id="56110"/>
    <lineage>
        <taxon>Bacteria</taxon>
        <taxon>Bacillati</taxon>
        <taxon>Cyanobacteriota</taxon>
        <taxon>Cyanophyceae</taxon>
        <taxon>Oscillatoriophycideae</taxon>
        <taxon>Oscillatoriales</taxon>
        <taxon>Oscillatoriaceae</taxon>
        <taxon>Oscillatoria</taxon>
    </lineage>
</organism>